<keyword evidence="6" id="KW-1015">Disulfide bond</keyword>
<dbReference type="AlphaFoldDB" id="A0AAN7ZH08"/>
<dbReference type="Proteomes" id="UP001329430">
    <property type="component" value="Chromosome 5"/>
</dbReference>
<dbReference type="Pfam" id="PF00089">
    <property type="entry name" value="Trypsin"/>
    <property type="match status" value="1"/>
</dbReference>
<dbReference type="SMART" id="SM00020">
    <property type="entry name" value="Tryp_SPc"/>
    <property type="match status" value="1"/>
</dbReference>
<sequence length="151" mass="16204">MHDLYDPNKSSDYDVAIILLDGKIELSNKAQIIPLVSAGALEGGRSAVVSGWGALESNGLSPTQLQSVEVHEVSREECNELYKGQITDKMICFSGVNKDSCQGDSGGPLVSDGAQIGIVSWGYGCADPLYPGVYAHVDNLRGFISKPWRKM</sequence>
<dbReference type="InterPro" id="IPR001254">
    <property type="entry name" value="Trypsin_dom"/>
</dbReference>
<comment type="subcellular location">
    <subcellularLocation>
        <location evidence="1">Secreted</location>
        <location evidence="1">Extracellular space</location>
    </subcellularLocation>
</comment>
<dbReference type="InterPro" id="IPR033116">
    <property type="entry name" value="TRYPSIN_SER"/>
</dbReference>
<keyword evidence="5" id="KW-0720">Serine protease</keyword>
<dbReference type="PROSITE" id="PS00135">
    <property type="entry name" value="TRYPSIN_SER"/>
    <property type="match status" value="1"/>
</dbReference>
<evidence type="ECO:0000256" key="2">
    <source>
        <dbReference type="ARBA" id="ARBA00007664"/>
    </source>
</evidence>
<evidence type="ECO:0000256" key="6">
    <source>
        <dbReference type="ARBA" id="ARBA00023157"/>
    </source>
</evidence>
<dbReference type="Gene3D" id="2.40.10.10">
    <property type="entry name" value="Trypsin-like serine proteases"/>
    <property type="match status" value="1"/>
</dbReference>
<dbReference type="InterPro" id="IPR050430">
    <property type="entry name" value="Peptidase_S1"/>
</dbReference>
<name>A0AAN7ZH08_9COLE</name>
<evidence type="ECO:0000313" key="8">
    <source>
        <dbReference type="EMBL" id="KAK5643547.1"/>
    </source>
</evidence>
<dbReference type="PROSITE" id="PS50240">
    <property type="entry name" value="TRYPSIN_DOM"/>
    <property type="match status" value="1"/>
</dbReference>
<evidence type="ECO:0000256" key="1">
    <source>
        <dbReference type="ARBA" id="ARBA00004239"/>
    </source>
</evidence>
<keyword evidence="3" id="KW-0645">Protease</keyword>
<dbReference type="EMBL" id="JAVRBK010000005">
    <property type="protein sequence ID" value="KAK5643547.1"/>
    <property type="molecule type" value="Genomic_DNA"/>
</dbReference>
<dbReference type="SUPFAM" id="SSF50494">
    <property type="entry name" value="Trypsin-like serine proteases"/>
    <property type="match status" value="1"/>
</dbReference>
<dbReference type="GO" id="GO:0005576">
    <property type="term" value="C:extracellular region"/>
    <property type="evidence" value="ECO:0007669"/>
    <property type="project" value="UniProtKB-SubCell"/>
</dbReference>
<keyword evidence="9" id="KW-1185">Reference proteome</keyword>
<organism evidence="8 9">
    <name type="scientific">Pyrocoelia pectoralis</name>
    <dbReference type="NCBI Taxonomy" id="417401"/>
    <lineage>
        <taxon>Eukaryota</taxon>
        <taxon>Metazoa</taxon>
        <taxon>Ecdysozoa</taxon>
        <taxon>Arthropoda</taxon>
        <taxon>Hexapoda</taxon>
        <taxon>Insecta</taxon>
        <taxon>Pterygota</taxon>
        <taxon>Neoptera</taxon>
        <taxon>Endopterygota</taxon>
        <taxon>Coleoptera</taxon>
        <taxon>Polyphaga</taxon>
        <taxon>Elateriformia</taxon>
        <taxon>Elateroidea</taxon>
        <taxon>Lampyridae</taxon>
        <taxon>Lampyrinae</taxon>
        <taxon>Pyrocoelia</taxon>
    </lineage>
</organism>
<feature type="domain" description="Peptidase S1" evidence="7">
    <location>
        <begin position="1"/>
        <end position="151"/>
    </location>
</feature>
<dbReference type="PANTHER" id="PTHR24276">
    <property type="entry name" value="POLYSERASE-RELATED"/>
    <property type="match status" value="1"/>
</dbReference>
<evidence type="ECO:0000256" key="5">
    <source>
        <dbReference type="ARBA" id="ARBA00022825"/>
    </source>
</evidence>
<dbReference type="InterPro" id="IPR009003">
    <property type="entry name" value="Peptidase_S1_PA"/>
</dbReference>
<dbReference type="InterPro" id="IPR043504">
    <property type="entry name" value="Peptidase_S1_PA_chymotrypsin"/>
</dbReference>
<keyword evidence="4" id="KW-0378">Hydrolase</keyword>
<dbReference type="GO" id="GO:0006508">
    <property type="term" value="P:proteolysis"/>
    <property type="evidence" value="ECO:0007669"/>
    <property type="project" value="UniProtKB-KW"/>
</dbReference>
<dbReference type="InterPro" id="IPR001314">
    <property type="entry name" value="Peptidase_S1A"/>
</dbReference>
<evidence type="ECO:0000259" key="7">
    <source>
        <dbReference type="PROSITE" id="PS50240"/>
    </source>
</evidence>
<proteinExistence type="inferred from homology"/>
<gene>
    <name evidence="8" type="ORF">RI129_007392</name>
</gene>
<protein>
    <recommendedName>
        <fullName evidence="7">Peptidase S1 domain-containing protein</fullName>
    </recommendedName>
</protein>
<evidence type="ECO:0000256" key="3">
    <source>
        <dbReference type="ARBA" id="ARBA00022670"/>
    </source>
</evidence>
<evidence type="ECO:0000313" key="9">
    <source>
        <dbReference type="Proteomes" id="UP001329430"/>
    </source>
</evidence>
<comment type="similarity">
    <text evidence="2">Belongs to the peptidase S1 family.</text>
</comment>
<dbReference type="PANTHER" id="PTHR24276:SF91">
    <property type="entry name" value="AT26814P-RELATED"/>
    <property type="match status" value="1"/>
</dbReference>
<evidence type="ECO:0000256" key="4">
    <source>
        <dbReference type="ARBA" id="ARBA00022801"/>
    </source>
</evidence>
<reference evidence="8 9" key="1">
    <citation type="journal article" date="2024" name="Insects">
        <title>An Improved Chromosome-Level Genome Assembly of the Firefly Pyrocoelia pectoralis.</title>
        <authorList>
            <person name="Fu X."/>
            <person name="Meyer-Rochow V.B."/>
            <person name="Ballantyne L."/>
            <person name="Zhu X."/>
        </authorList>
    </citation>
    <scope>NUCLEOTIDE SEQUENCE [LARGE SCALE GENOMIC DNA]</scope>
    <source>
        <strain evidence="8">XCY_ONT2</strain>
    </source>
</reference>
<dbReference type="PRINTS" id="PR00722">
    <property type="entry name" value="CHYMOTRYPSIN"/>
</dbReference>
<accession>A0AAN7ZH08</accession>
<dbReference type="GO" id="GO:0004252">
    <property type="term" value="F:serine-type endopeptidase activity"/>
    <property type="evidence" value="ECO:0007669"/>
    <property type="project" value="InterPro"/>
</dbReference>
<dbReference type="FunFam" id="2.40.10.10:FF:000036">
    <property type="entry name" value="Trypsin beta"/>
    <property type="match status" value="1"/>
</dbReference>
<dbReference type="CDD" id="cd00190">
    <property type="entry name" value="Tryp_SPc"/>
    <property type="match status" value="1"/>
</dbReference>
<comment type="caution">
    <text evidence="8">The sequence shown here is derived from an EMBL/GenBank/DDBJ whole genome shotgun (WGS) entry which is preliminary data.</text>
</comment>